<dbReference type="AlphaFoldDB" id="A0A0M1VSN0"/>
<dbReference type="eggNOG" id="COG3643">
    <property type="taxonomic scope" value="Bacteria"/>
</dbReference>
<evidence type="ECO:0000313" key="10">
    <source>
        <dbReference type="EMBL" id="EEO39570.1"/>
    </source>
</evidence>
<dbReference type="EMBL" id="ACDE02000013">
    <property type="protein sequence ID" value="EEO39570.1"/>
    <property type="molecule type" value="Genomic_DNA"/>
</dbReference>
<dbReference type="InterPro" id="IPR022384">
    <property type="entry name" value="FormiminoTrfase_cat_dom_sf"/>
</dbReference>
<dbReference type="HOGENOM" id="CLU_040037_0_0_0"/>
<evidence type="ECO:0000259" key="8">
    <source>
        <dbReference type="SMART" id="SM01221"/>
    </source>
</evidence>
<reference evidence="10 11" key="1">
    <citation type="submission" date="2011-10" db="EMBL/GenBank/DDBJ databases">
        <title>The Genome Sequence of Fusobacterium sp. 4_1_13.</title>
        <authorList>
            <consortium name="The Broad Institute Genome Sequencing Platform"/>
            <person name="Earl A."/>
            <person name="Ward D."/>
            <person name="Feldgarden M."/>
            <person name="Gevers D."/>
            <person name="Strauss J."/>
            <person name="Ambrose C."/>
            <person name="Allen-Vercoe E."/>
            <person name="Young S.K."/>
            <person name="Zeng Q."/>
            <person name="Gargeya S."/>
            <person name="Fitzgerald M."/>
            <person name="Haas B."/>
            <person name="Abouelleil A."/>
            <person name="Alvarado L."/>
            <person name="Arachchi H.M."/>
            <person name="Berlin A."/>
            <person name="Brown A."/>
            <person name="Chapman S.B."/>
            <person name="Chen Z."/>
            <person name="Dunbar C."/>
            <person name="Freedman E."/>
            <person name="Gearin G."/>
            <person name="Goldberg J."/>
            <person name="Griggs A."/>
            <person name="Gujja S."/>
            <person name="Heiman D."/>
            <person name="Howarth C."/>
            <person name="Larson L."/>
            <person name="Lui A."/>
            <person name="MacDonald P.J."/>
            <person name="Montmayeur A."/>
            <person name="Murphy C."/>
            <person name="Neiman D."/>
            <person name="Pearson M."/>
            <person name="Priest M."/>
            <person name="Roberts A."/>
            <person name="Saif S."/>
            <person name="Shea T."/>
            <person name="Shenoy N."/>
            <person name="Sisk P."/>
            <person name="Stolte C."/>
            <person name="Sykes S."/>
            <person name="Wortman J."/>
            <person name="Nusbaum C."/>
            <person name="Birren B."/>
        </authorList>
    </citation>
    <scope>NUCLEOTIDE SEQUENCE [LARGE SCALE GENOMIC DNA]</scope>
    <source>
        <strain evidence="10 11">4_1_13</strain>
    </source>
</reference>
<keyword evidence="5 10" id="KW-0808">Transferase</keyword>
<dbReference type="PANTHER" id="PTHR12234:SF8">
    <property type="entry name" value="FORMIMINOTRANSFERASE-CYCLODEAMINASE"/>
    <property type="match status" value="1"/>
</dbReference>
<feature type="domain" description="Formiminotransferase N-terminal subdomain" evidence="9">
    <location>
        <begin position="3"/>
        <end position="180"/>
    </location>
</feature>
<sequence>MAKIVECIPNYSEGKDLAKIERIVAPYKNNPKIKLLSVEPDANYNRTVVTVLGDPEEVKKAVIESIGIATKEIDMNVHKGEHKRMGATDVVPFLPIQEMTTEECNEISREVGKAVWEKFKLPVFLYESTATAPNRVSLPDIRKGEYEGMAEKLKQPEWAPDFGERAPHPTAGVTAVGCRMPLIAFNINLATTDMSIPKEIAKDIRFSSGGFRFIQAGPAEILDKGFVQVTMNIKDYTKNPIYRIMETVKMEAKRWGVKVTGCEIIGATPFAALTDSLKYYLACDGIKDDVDAMSMEKVVELMVKYLGLTDFDVKKVLEANI</sequence>
<dbReference type="InterPro" id="IPR012886">
    <property type="entry name" value="Formiminotransferase_N"/>
</dbReference>
<dbReference type="Proteomes" id="UP000004925">
    <property type="component" value="Unassembled WGS sequence"/>
</dbReference>
<dbReference type="InterPro" id="IPR004227">
    <property type="entry name" value="Formiminotransferase_cat"/>
</dbReference>
<accession>A0A0M1VSN0</accession>
<evidence type="ECO:0000256" key="4">
    <source>
        <dbReference type="ARBA" id="ARBA00022490"/>
    </source>
</evidence>
<dbReference type="RefSeq" id="WP_005911535.1">
    <property type="nucleotide sequence ID" value="NZ_KQ235735.1"/>
</dbReference>
<dbReference type="PANTHER" id="PTHR12234">
    <property type="entry name" value="FORMIMINOTRANSFERASE-CYCLODEAMINASE"/>
    <property type="match status" value="1"/>
</dbReference>
<evidence type="ECO:0000256" key="7">
    <source>
        <dbReference type="ARBA" id="ARBA00022954"/>
    </source>
</evidence>
<dbReference type="Pfam" id="PF07837">
    <property type="entry name" value="FTCD_N"/>
    <property type="match status" value="1"/>
</dbReference>
<dbReference type="GO" id="GO:0019556">
    <property type="term" value="P:L-histidine catabolic process to glutamate and formamide"/>
    <property type="evidence" value="ECO:0007669"/>
    <property type="project" value="UniProtKB-UniPathway"/>
</dbReference>
<protein>
    <recommendedName>
        <fullName evidence="3">glutamate formimidoyltransferase</fullName>
        <ecNumber evidence="3">2.1.2.5</ecNumber>
    </recommendedName>
</protein>
<dbReference type="InterPro" id="IPR051623">
    <property type="entry name" value="FTCD"/>
</dbReference>
<dbReference type="EC" id="2.1.2.5" evidence="3"/>
<dbReference type="InterPro" id="IPR037070">
    <property type="entry name" value="Formiminotransferase_C_sf"/>
</dbReference>
<evidence type="ECO:0000256" key="6">
    <source>
        <dbReference type="ARBA" id="ARBA00022808"/>
    </source>
</evidence>
<keyword evidence="6" id="KW-0369">Histidine metabolism</keyword>
<comment type="pathway">
    <text evidence="2">Amino-acid degradation; L-histidine degradation into L-glutamate; L-glutamate from N-formimidoyl-L-glutamate (transferase route): step 1/1.</text>
</comment>
<dbReference type="GO" id="GO:0005542">
    <property type="term" value="F:folic acid binding"/>
    <property type="evidence" value="ECO:0007669"/>
    <property type="project" value="UniProtKB-KW"/>
</dbReference>
<comment type="subcellular location">
    <subcellularLocation>
        <location evidence="1">Cytoplasm</location>
    </subcellularLocation>
</comment>
<proteinExistence type="predicted"/>
<gene>
    <name evidence="10" type="ORF">FSCG_00283</name>
</gene>
<dbReference type="GeneID" id="79798655"/>
<evidence type="ECO:0000256" key="2">
    <source>
        <dbReference type="ARBA" id="ARBA00005082"/>
    </source>
</evidence>
<dbReference type="Pfam" id="PF02971">
    <property type="entry name" value="FTCD"/>
    <property type="match status" value="1"/>
</dbReference>
<dbReference type="UniPathway" id="UPA00379">
    <property type="reaction ID" value="UER00555"/>
</dbReference>
<evidence type="ECO:0000256" key="3">
    <source>
        <dbReference type="ARBA" id="ARBA00012252"/>
    </source>
</evidence>
<keyword evidence="4" id="KW-0963">Cytoplasm</keyword>
<dbReference type="InterPro" id="IPR037064">
    <property type="entry name" value="Formiminotransferase_N_sf"/>
</dbReference>
<dbReference type="Gene3D" id="3.30.990.10">
    <property type="entry name" value="Formiminotransferase, N-terminal subdomain"/>
    <property type="match status" value="1"/>
</dbReference>
<dbReference type="SMART" id="SM01221">
    <property type="entry name" value="FTCD"/>
    <property type="match status" value="1"/>
</dbReference>
<evidence type="ECO:0000256" key="1">
    <source>
        <dbReference type="ARBA" id="ARBA00004496"/>
    </source>
</evidence>
<dbReference type="GO" id="GO:0019557">
    <property type="term" value="P:L-histidine catabolic process to glutamate and formate"/>
    <property type="evidence" value="ECO:0007669"/>
    <property type="project" value="UniProtKB-UniPathway"/>
</dbReference>
<evidence type="ECO:0000256" key="5">
    <source>
        <dbReference type="ARBA" id="ARBA00022679"/>
    </source>
</evidence>
<evidence type="ECO:0000313" key="11">
    <source>
        <dbReference type="Proteomes" id="UP000004925"/>
    </source>
</evidence>
<dbReference type="Gene3D" id="3.30.70.670">
    <property type="entry name" value="Formiminotransferase, C-terminal subdomain"/>
    <property type="match status" value="1"/>
</dbReference>
<dbReference type="GO" id="GO:0005737">
    <property type="term" value="C:cytoplasm"/>
    <property type="evidence" value="ECO:0007669"/>
    <property type="project" value="UniProtKB-SubCell"/>
</dbReference>
<evidence type="ECO:0000259" key="9">
    <source>
        <dbReference type="SMART" id="SM01222"/>
    </source>
</evidence>
<dbReference type="InterPro" id="IPR013802">
    <property type="entry name" value="Formiminotransferase_C"/>
</dbReference>
<organism evidence="10 11">
    <name type="scientific">Fusobacterium vincentii 4_1_13</name>
    <dbReference type="NCBI Taxonomy" id="469606"/>
    <lineage>
        <taxon>Bacteria</taxon>
        <taxon>Fusobacteriati</taxon>
        <taxon>Fusobacteriota</taxon>
        <taxon>Fusobacteriia</taxon>
        <taxon>Fusobacteriales</taxon>
        <taxon>Fusobacteriaceae</taxon>
        <taxon>Fusobacterium</taxon>
    </lineage>
</organism>
<dbReference type="NCBIfam" id="TIGR02024">
    <property type="entry name" value="FtcD"/>
    <property type="match status" value="1"/>
</dbReference>
<name>A0A0M1VSN0_FUSVC</name>
<dbReference type="SUPFAM" id="SSF55116">
    <property type="entry name" value="Formiminotransferase domain of formiminotransferase-cyclodeaminase"/>
    <property type="match status" value="2"/>
</dbReference>
<comment type="caution">
    <text evidence="10">The sequence shown here is derived from an EMBL/GenBank/DDBJ whole genome shotgun (WGS) entry which is preliminary data.</text>
</comment>
<feature type="domain" description="Formiminotransferase C-terminal subdomain" evidence="8">
    <location>
        <begin position="181"/>
        <end position="302"/>
    </location>
</feature>
<dbReference type="GO" id="GO:0030409">
    <property type="term" value="F:glutamate formimidoyltransferase activity"/>
    <property type="evidence" value="ECO:0007669"/>
    <property type="project" value="UniProtKB-EC"/>
</dbReference>
<dbReference type="SMART" id="SM01222">
    <property type="entry name" value="FTCD_N"/>
    <property type="match status" value="1"/>
</dbReference>
<keyword evidence="7" id="KW-0290">Folate-binding</keyword>